<sequence>MKEERFAYLSADGKTTIHGVFWIPDSTALAVLQISHGMTEYAQRYRDLAEFFTKHGYIVAVNDVIGHGESVIPGEEPMHMEKWEHAVKDCETCRKKMKALYPQLPYYMMGFSLGSFILQSHQVDYPNTADALIFAGTGRIPSVQLKIAKRFVRHVAKKAGINRTDPRIHELSFGTYNKHFASEKGEFSWLYTNKSCMKAYTKDKNRGNDMTCGFFYQFLSGMEYVNQHRKSLKIGVPVLLISGLQDPVGNFGKGVKKLYRQYKKMGIQVNLKLISGYRHDIFHDACKKKVQKYILHWLPKENVF</sequence>
<proteinExistence type="predicted"/>
<dbReference type="InterPro" id="IPR029058">
    <property type="entry name" value="AB_hydrolase_fold"/>
</dbReference>
<reference evidence="2" key="2">
    <citation type="journal article" date="2021" name="PeerJ">
        <title>Extensive microbial diversity within the chicken gut microbiome revealed by metagenomics and culture.</title>
        <authorList>
            <person name="Gilroy R."/>
            <person name="Ravi A."/>
            <person name="Getino M."/>
            <person name="Pursley I."/>
            <person name="Horton D.L."/>
            <person name="Alikhan N.F."/>
            <person name="Baker D."/>
            <person name="Gharbi K."/>
            <person name="Hall N."/>
            <person name="Watson M."/>
            <person name="Adriaenssens E.M."/>
            <person name="Foster-Nyarko E."/>
            <person name="Jarju S."/>
            <person name="Secka A."/>
            <person name="Antonio M."/>
            <person name="Oren A."/>
            <person name="Chaudhuri R.R."/>
            <person name="La Ragione R."/>
            <person name="Hildebrand F."/>
            <person name="Pallen M.J."/>
        </authorList>
    </citation>
    <scope>NUCLEOTIDE SEQUENCE</scope>
    <source>
        <strain evidence="2">ChiW13-3771</strain>
    </source>
</reference>
<dbReference type="EMBL" id="DVHN01000033">
    <property type="protein sequence ID" value="HIR87860.1"/>
    <property type="molecule type" value="Genomic_DNA"/>
</dbReference>
<evidence type="ECO:0000313" key="3">
    <source>
        <dbReference type="Proteomes" id="UP000824201"/>
    </source>
</evidence>
<comment type="caution">
    <text evidence="2">The sequence shown here is derived from an EMBL/GenBank/DDBJ whole genome shotgun (WGS) entry which is preliminary data.</text>
</comment>
<protein>
    <submittedName>
        <fullName evidence="2">Alpha/beta hydrolase</fullName>
    </submittedName>
</protein>
<organism evidence="2 3">
    <name type="scientific">Candidatus Fimimorpha faecalis</name>
    <dbReference type="NCBI Taxonomy" id="2840824"/>
    <lineage>
        <taxon>Bacteria</taxon>
        <taxon>Bacillati</taxon>
        <taxon>Bacillota</taxon>
        <taxon>Clostridia</taxon>
        <taxon>Eubacteriales</taxon>
        <taxon>Candidatus Fimimorpha</taxon>
    </lineage>
</organism>
<reference evidence="2" key="1">
    <citation type="submission" date="2020-10" db="EMBL/GenBank/DDBJ databases">
        <authorList>
            <person name="Gilroy R."/>
        </authorList>
    </citation>
    <scope>NUCLEOTIDE SEQUENCE</scope>
    <source>
        <strain evidence="2">ChiW13-3771</strain>
    </source>
</reference>
<dbReference type="Pfam" id="PF12146">
    <property type="entry name" value="Hydrolase_4"/>
    <property type="match status" value="1"/>
</dbReference>
<dbReference type="InterPro" id="IPR051044">
    <property type="entry name" value="MAG_DAG_Lipase"/>
</dbReference>
<dbReference type="GO" id="GO:0016787">
    <property type="term" value="F:hydrolase activity"/>
    <property type="evidence" value="ECO:0007669"/>
    <property type="project" value="UniProtKB-KW"/>
</dbReference>
<dbReference type="Proteomes" id="UP000824201">
    <property type="component" value="Unassembled WGS sequence"/>
</dbReference>
<dbReference type="Gene3D" id="3.40.50.1820">
    <property type="entry name" value="alpha/beta hydrolase"/>
    <property type="match status" value="1"/>
</dbReference>
<evidence type="ECO:0000313" key="2">
    <source>
        <dbReference type="EMBL" id="HIR87860.1"/>
    </source>
</evidence>
<gene>
    <name evidence="2" type="ORF">IAC96_02815</name>
</gene>
<dbReference type="PANTHER" id="PTHR11614">
    <property type="entry name" value="PHOSPHOLIPASE-RELATED"/>
    <property type="match status" value="1"/>
</dbReference>
<accession>A0A9D1ECW0</accession>
<name>A0A9D1ECW0_9FIRM</name>
<feature type="domain" description="Serine aminopeptidase S33" evidence="1">
    <location>
        <begin position="29"/>
        <end position="284"/>
    </location>
</feature>
<dbReference type="InterPro" id="IPR022742">
    <property type="entry name" value="Hydrolase_4"/>
</dbReference>
<evidence type="ECO:0000259" key="1">
    <source>
        <dbReference type="Pfam" id="PF12146"/>
    </source>
</evidence>
<keyword evidence="2" id="KW-0378">Hydrolase</keyword>
<dbReference type="AlphaFoldDB" id="A0A9D1ECW0"/>
<dbReference type="SUPFAM" id="SSF53474">
    <property type="entry name" value="alpha/beta-Hydrolases"/>
    <property type="match status" value="1"/>
</dbReference>